<evidence type="ECO:0000313" key="3">
    <source>
        <dbReference type="Proteomes" id="UP001523262"/>
    </source>
</evidence>
<gene>
    <name evidence="2" type="ORF">NDK43_27435</name>
</gene>
<comment type="caution">
    <text evidence="2">The sequence shown here is derived from an EMBL/GenBank/DDBJ whole genome shotgun (WGS) entry which is preliminary data.</text>
</comment>
<accession>A0ABT0WIE9</accession>
<organism evidence="2 3">
    <name type="scientific">Neobacillus pocheonensis</name>
    <dbReference type="NCBI Taxonomy" id="363869"/>
    <lineage>
        <taxon>Bacteria</taxon>
        <taxon>Bacillati</taxon>
        <taxon>Bacillota</taxon>
        <taxon>Bacilli</taxon>
        <taxon>Bacillales</taxon>
        <taxon>Bacillaceae</taxon>
        <taxon>Neobacillus</taxon>
    </lineage>
</organism>
<reference evidence="2 3" key="1">
    <citation type="submission" date="2022-06" db="EMBL/GenBank/DDBJ databases">
        <authorList>
            <person name="Jeon C.O."/>
        </authorList>
    </citation>
    <scope>NUCLEOTIDE SEQUENCE [LARGE SCALE GENOMIC DNA]</scope>
    <source>
        <strain evidence="2 3">KCTC 13943</strain>
    </source>
</reference>
<keyword evidence="1" id="KW-0238">DNA-binding</keyword>
<keyword evidence="3" id="KW-1185">Reference proteome</keyword>
<evidence type="ECO:0000256" key="1">
    <source>
        <dbReference type="ARBA" id="ARBA00023125"/>
    </source>
</evidence>
<dbReference type="Proteomes" id="UP001523262">
    <property type="component" value="Unassembled WGS sequence"/>
</dbReference>
<proteinExistence type="predicted"/>
<dbReference type="InterPro" id="IPR010998">
    <property type="entry name" value="Integrase_recombinase_N"/>
</dbReference>
<evidence type="ECO:0000313" key="2">
    <source>
        <dbReference type="EMBL" id="MCM2535390.1"/>
    </source>
</evidence>
<name>A0ABT0WIE9_9BACI</name>
<sequence>MPAPSREKMVHEQRLELKLKGMPSYVVEYVRSKRRAKYSSSTLLGYVHEFYKFFEWLQHEGISGVEQIKNTSIETLEKLSKENAELYKDEM</sequence>
<protein>
    <recommendedName>
        <fullName evidence="4">Core-binding (CB) domain-containing protein</fullName>
    </recommendedName>
</protein>
<dbReference type="EMBL" id="JAMQCR010000002">
    <property type="protein sequence ID" value="MCM2535390.1"/>
    <property type="molecule type" value="Genomic_DNA"/>
</dbReference>
<dbReference type="Gene3D" id="1.10.150.130">
    <property type="match status" value="1"/>
</dbReference>
<evidence type="ECO:0008006" key="4">
    <source>
        <dbReference type="Google" id="ProtNLM"/>
    </source>
</evidence>